<dbReference type="EMBL" id="UPHP01000034">
    <property type="protein sequence ID" value="VBA36270.1"/>
    <property type="molecule type" value="Genomic_DNA"/>
</dbReference>
<dbReference type="Pfam" id="PF18144">
    <property type="entry name" value="SMODS"/>
    <property type="match status" value="1"/>
</dbReference>
<dbReference type="Pfam" id="PF18134">
    <property type="entry name" value="AGS_C"/>
    <property type="match status" value="1"/>
</dbReference>
<dbReference type="AlphaFoldDB" id="A0A498PRG2"/>
<dbReference type="CDD" id="cd05400">
    <property type="entry name" value="NT_2-5OAS_ClassI-CCAase"/>
    <property type="match status" value="1"/>
</dbReference>
<dbReference type="GO" id="GO:0051607">
    <property type="term" value="P:defense response to virus"/>
    <property type="evidence" value="ECO:0007669"/>
    <property type="project" value="UniProtKB-KW"/>
</dbReference>
<evidence type="ECO:0000313" key="3">
    <source>
        <dbReference type="EMBL" id="VBA36270.1"/>
    </source>
</evidence>
<feature type="domain" description="Adenylyl/Guanylyl and SMODS C-terminal sensor" evidence="2">
    <location>
        <begin position="326"/>
        <end position="450"/>
    </location>
</feature>
<dbReference type="Proteomes" id="UP000273307">
    <property type="component" value="Unassembled WGS sequence"/>
</dbReference>
<dbReference type="SUPFAM" id="SSF81301">
    <property type="entry name" value="Nucleotidyltransferase"/>
    <property type="match status" value="1"/>
</dbReference>
<dbReference type="Gene3D" id="3.30.460.10">
    <property type="entry name" value="Beta Polymerase, domain 2"/>
    <property type="match status" value="1"/>
</dbReference>
<accession>A0A498PRG2</accession>
<dbReference type="InterPro" id="IPR040511">
    <property type="entry name" value="AGS_C"/>
</dbReference>
<evidence type="ECO:0000259" key="2">
    <source>
        <dbReference type="Pfam" id="PF18134"/>
    </source>
</evidence>
<dbReference type="GO" id="GO:0016779">
    <property type="term" value="F:nucleotidyltransferase activity"/>
    <property type="evidence" value="ECO:0007669"/>
    <property type="project" value="InterPro"/>
</dbReference>
<gene>
    <name evidence="3" type="ORF">LAUMK136_01346</name>
</gene>
<proteinExistence type="predicted"/>
<keyword evidence="4" id="KW-1185">Reference proteome</keyword>
<dbReference type="InterPro" id="IPR043519">
    <property type="entry name" value="NT_sf"/>
</dbReference>
<protein>
    <recommendedName>
        <fullName evidence="2">Adenylyl/Guanylyl and SMODS C-terminal sensor domain-containing protein</fullName>
    </recommendedName>
</protein>
<dbReference type="InterPro" id="IPR006116">
    <property type="entry name" value="NT_2-5OAS_ClassI-CCAase"/>
</dbReference>
<organism evidence="3 4">
    <name type="scientific">Mycobacterium attenuatum</name>
    <dbReference type="NCBI Taxonomy" id="2341086"/>
    <lineage>
        <taxon>Bacteria</taxon>
        <taxon>Bacillati</taxon>
        <taxon>Actinomycetota</taxon>
        <taxon>Actinomycetes</taxon>
        <taxon>Mycobacteriales</taxon>
        <taxon>Mycobacteriaceae</taxon>
        <taxon>Mycobacterium</taxon>
    </lineage>
</organism>
<keyword evidence="1" id="KW-0051">Antiviral defense</keyword>
<reference evidence="3 4" key="1">
    <citation type="submission" date="2018-09" db="EMBL/GenBank/DDBJ databases">
        <authorList>
            <person name="Tagini F."/>
        </authorList>
    </citation>
    <scope>NUCLEOTIDE SEQUENCE [LARGE SCALE GENOMIC DNA]</scope>
    <source>
        <strain evidence="3 4">MK136</strain>
    </source>
</reference>
<evidence type="ECO:0000313" key="4">
    <source>
        <dbReference type="Proteomes" id="UP000273307"/>
    </source>
</evidence>
<evidence type="ECO:0000256" key="1">
    <source>
        <dbReference type="ARBA" id="ARBA00023118"/>
    </source>
</evidence>
<sequence>MAQSRVDEMTDTSTQFQEFLEGIELKQKQVDRIESARKSLSDVLKSSYGLTDNEVFVQGSYANGTAVRPVEGGEYDIDIVAVTADENDGATDAIRDLYSSLENSRYKNMIEERKPCVRVTYVDDEIGGFHVDVVPVRTSTNDSDAPYEAPRKGSGWHDTAPTEYTAWCASRGDDFRRTVRMFKRWRDEQQDVRKAVKSIVLQVLVSQYMPSGVADDADRVATAFIDMNAALGDLDSPPDVFNPVLEAENLTARWSDTDFANFKKELKEAADIAVEATDADNLVEACEKWGEIFGDAFPVVASEVLNMCIADRSHAKPPESQGWVVNFDARYTVRVHAQEVHGRRSKTRSYQSGGHAIFASPFNSLRFKAIVTGPSGVEIWWRVTNTGEHARLQSGLRGDFFKGKGLNGNPNADQTVNFEKTSYTGSHIIEAFALVGGNVVAKSEPFVVNIFSPYRQFWRP</sequence>
<name>A0A498PRG2_9MYCO</name>